<dbReference type="PANTHER" id="PTHR10000">
    <property type="entry name" value="PHOSPHOSERINE PHOSPHATASE"/>
    <property type="match status" value="1"/>
</dbReference>
<dbReference type="GO" id="GO:0005829">
    <property type="term" value="C:cytosol"/>
    <property type="evidence" value="ECO:0007669"/>
    <property type="project" value="TreeGrafter"/>
</dbReference>
<dbReference type="NCBIfam" id="TIGR01484">
    <property type="entry name" value="HAD-SF-IIB"/>
    <property type="match status" value="1"/>
</dbReference>
<dbReference type="OrthoDB" id="9781413at2"/>
<accession>A0A1H3JW48</accession>
<dbReference type="InterPro" id="IPR036412">
    <property type="entry name" value="HAD-like_sf"/>
</dbReference>
<dbReference type="Gene3D" id="3.30.1240.10">
    <property type="match status" value="1"/>
</dbReference>
<dbReference type="PANTHER" id="PTHR10000:SF8">
    <property type="entry name" value="HAD SUPERFAMILY HYDROLASE-LIKE, TYPE 3"/>
    <property type="match status" value="1"/>
</dbReference>
<dbReference type="RefSeq" id="WP_093310865.1">
    <property type="nucleotide sequence ID" value="NZ_FNPV01000002.1"/>
</dbReference>
<dbReference type="InterPro" id="IPR000150">
    <property type="entry name" value="Cof"/>
</dbReference>
<sequence>MKYQLLATDMDGTLLDDKKDLSSENIRALEKAHHSGMIVAICTGRPIHTVIPYLSQINFPCWLITNNGAVIRNPQQEIIETCYISDTSLEQVIAILRQDPALYFHGSNEKQTYINSRMERLKSLYRFERKSHKGHVKSFLKAMEATWLSKDYQVVDFKRFVSSGYQLTNIIAISSNTELLELKRSQMIQMNDVFVTRSGNDNLEILDHKATKGNALEKLAQRLKIPREKTVAIGDHDNDISMLAYAGVGIAVENATLSLKKHADLVVCTNNHHAVDDALKEING</sequence>
<dbReference type="InterPro" id="IPR023214">
    <property type="entry name" value="HAD_sf"/>
</dbReference>
<dbReference type="STRING" id="159292.SAMN05192546_102134"/>
<dbReference type="CDD" id="cd07516">
    <property type="entry name" value="HAD_Pase"/>
    <property type="match status" value="1"/>
</dbReference>
<protein>
    <recommendedName>
        <fullName evidence="3">Cof subfamily of IIB subfamily of haloacid dehalogenase superfamily/HAD-superfamily hydrolase, subfamily IIB</fullName>
    </recommendedName>
</protein>
<dbReference type="InterPro" id="IPR006379">
    <property type="entry name" value="HAD-SF_hydro_IIB"/>
</dbReference>
<dbReference type="EMBL" id="FNPV01000002">
    <property type="protein sequence ID" value="SDY44180.1"/>
    <property type="molecule type" value="Genomic_DNA"/>
</dbReference>
<dbReference type="GO" id="GO:0016791">
    <property type="term" value="F:phosphatase activity"/>
    <property type="evidence" value="ECO:0007669"/>
    <property type="project" value="TreeGrafter"/>
</dbReference>
<proteinExistence type="predicted"/>
<dbReference type="SFLD" id="SFLDG01140">
    <property type="entry name" value="C2.B:_Phosphomannomutase_and_P"/>
    <property type="match status" value="1"/>
</dbReference>
<dbReference type="SUPFAM" id="SSF56784">
    <property type="entry name" value="HAD-like"/>
    <property type="match status" value="1"/>
</dbReference>
<keyword evidence="2" id="KW-1185">Reference proteome</keyword>
<dbReference type="Pfam" id="PF08282">
    <property type="entry name" value="Hydrolase_3"/>
    <property type="match status" value="1"/>
</dbReference>
<dbReference type="AlphaFoldDB" id="A0A1H3JW48"/>
<evidence type="ECO:0000313" key="1">
    <source>
        <dbReference type="EMBL" id="SDY44180.1"/>
    </source>
</evidence>
<dbReference type="Gene3D" id="3.40.50.1000">
    <property type="entry name" value="HAD superfamily/HAD-like"/>
    <property type="match status" value="1"/>
</dbReference>
<dbReference type="NCBIfam" id="TIGR00099">
    <property type="entry name" value="Cof-subfamily"/>
    <property type="match status" value="1"/>
</dbReference>
<dbReference type="SFLD" id="SFLDS00003">
    <property type="entry name" value="Haloacid_Dehalogenase"/>
    <property type="match status" value="1"/>
</dbReference>
<evidence type="ECO:0000313" key="2">
    <source>
        <dbReference type="Proteomes" id="UP000199230"/>
    </source>
</evidence>
<name>A0A1H3JW48_9FIRM</name>
<dbReference type="Proteomes" id="UP000199230">
    <property type="component" value="Unassembled WGS sequence"/>
</dbReference>
<organism evidence="1 2">
    <name type="scientific">Tindallia californiensis</name>
    <dbReference type="NCBI Taxonomy" id="159292"/>
    <lineage>
        <taxon>Bacteria</taxon>
        <taxon>Bacillati</taxon>
        <taxon>Bacillota</taxon>
        <taxon>Clostridia</taxon>
        <taxon>Peptostreptococcales</taxon>
        <taxon>Tindalliaceae</taxon>
        <taxon>Tindallia</taxon>
    </lineage>
</organism>
<reference evidence="1 2" key="1">
    <citation type="submission" date="2016-10" db="EMBL/GenBank/DDBJ databases">
        <authorList>
            <person name="de Groot N.N."/>
        </authorList>
    </citation>
    <scope>NUCLEOTIDE SEQUENCE [LARGE SCALE GENOMIC DNA]</scope>
    <source>
        <strain evidence="1 2">APO</strain>
    </source>
</reference>
<evidence type="ECO:0008006" key="3">
    <source>
        <dbReference type="Google" id="ProtNLM"/>
    </source>
</evidence>
<gene>
    <name evidence="1" type="ORF">SAMN05192546_102134</name>
</gene>
<dbReference type="GO" id="GO:0000287">
    <property type="term" value="F:magnesium ion binding"/>
    <property type="evidence" value="ECO:0007669"/>
    <property type="project" value="TreeGrafter"/>
</dbReference>